<dbReference type="PANTHER" id="PTHR13318:SF106">
    <property type="entry name" value="F-BOX_LRR-REPEAT PROTEIN 2"/>
    <property type="match status" value="1"/>
</dbReference>
<dbReference type="InterPro" id="IPR006553">
    <property type="entry name" value="Leu-rich_rpt_Cys-con_subtyp"/>
</dbReference>
<sequence>MNVGNQSSNTLPTLMISDQSPSSHATSIPSPTASPPTSPSPTASSLSFPPYVKADIDALLSQIASFDLPSLHSLDISHQDTFPSHGLRQFSQKFPTLKSLKCSCTRSDLVLIAECFPNLQEIDVSYPITSVFSDTDLHEKALASGLKKLRKVNLSGTYMLGNSSIFTCCQNCVSLEALVVHHTSSLSNVGFANAIRKRPQLRSLGVRSGNVTSELIDALVSLKDLTFLDLSFSHISDEALCALAEGGLPLREFSLEYCKGYQYSGISCLLRMCNNLQYLDLQETKFLNDECVIELSLLLGNLNVVNLNWNEKLTDLSLFAIMRNCPFITEIRMGFTGVGKQKLGGDCLVVNSHLKFLYLACNSWLDDGIVTMLASVCPNLEMMDLSHCSKVSMGAIEVLRRCRKIQHMNLTHLGYDPSRSKFWINFKVPTLFVLNLSRSSISNEELSQISKSCCNLKELDLDYCDKITTSGVKQVVNNCKELRMITLWNCENVSCDIIDWMVLTRPWMREIITPRTSRLSVGERDDFFRHGCCVNWSFEYN</sequence>
<dbReference type="EMBL" id="JASCZI010060437">
    <property type="protein sequence ID" value="MED6131389.1"/>
    <property type="molecule type" value="Genomic_DNA"/>
</dbReference>
<reference evidence="2 3" key="1">
    <citation type="journal article" date="2023" name="Plants (Basel)">
        <title>Bridging the Gap: Combining Genomics and Transcriptomics Approaches to Understand Stylosanthes scabra, an Orphan Legume from the Brazilian Caatinga.</title>
        <authorList>
            <person name="Ferreira-Neto J.R.C."/>
            <person name="da Silva M.D."/>
            <person name="Binneck E."/>
            <person name="de Melo N.F."/>
            <person name="da Silva R.H."/>
            <person name="de Melo A.L.T.M."/>
            <person name="Pandolfi V."/>
            <person name="Bustamante F.O."/>
            <person name="Brasileiro-Vidal A.C."/>
            <person name="Benko-Iseppon A.M."/>
        </authorList>
    </citation>
    <scope>NUCLEOTIDE SEQUENCE [LARGE SCALE GENOMIC DNA]</scope>
    <source>
        <tissue evidence="2">Leaves</tissue>
    </source>
</reference>
<comment type="caution">
    <text evidence="2">The sequence shown here is derived from an EMBL/GenBank/DDBJ whole genome shotgun (WGS) entry which is preliminary data.</text>
</comment>
<evidence type="ECO:0000313" key="3">
    <source>
        <dbReference type="Proteomes" id="UP001341840"/>
    </source>
</evidence>
<proteinExistence type="predicted"/>
<dbReference type="InterPro" id="IPR032675">
    <property type="entry name" value="LRR_dom_sf"/>
</dbReference>
<dbReference type="Pfam" id="PF13516">
    <property type="entry name" value="LRR_6"/>
    <property type="match status" value="2"/>
</dbReference>
<dbReference type="PANTHER" id="PTHR13318">
    <property type="entry name" value="PARTNER OF PAIRED, ISOFORM B-RELATED"/>
    <property type="match status" value="1"/>
</dbReference>
<evidence type="ECO:0000313" key="2">
    <source>
        <dbReference type="EMBL" id="MED6131389.1"/>
    </source>
</evidence>
<protein>
    <submittedName>
        <fullName evidence="2">Uncharacterized protein</fullName>
    </submittedName>
</protein>
<gene>
    <name evidence="2" type="ORF">PIB30_009611</name>
</gene>
<dbReference type="Proteomes" id="UP001341840">
    <property type="component" value="Unassembled WGS sequence"/>
</dbReference>
<feature type="region of interest" description="Disordered" evidence="1">
    <location>
        <begin position="1"/>
        <end position="44"/>
    </location>
</feature>
<dbReference type="SMART" id="SM00367">
    <property type="entry name" value="LRR_CC"/>
    <property type="match status" value="8"/>
</dbReference>
<name>A0ABU6S5G1_9FABA</name>
<feature type="compositionally biased region" description="Low complexity" evidence="1">
    <location>
        <begin position="20"/>
        <end position="31"/>
    </location>
</feature>
<keyword evidence="3" id="KW-1185">Reference proteome</keyword>
<accession>A0ABU6S5G1</accession>
<organism evidence="2 3">
    <name type="scientific">Stylosanthes scabra</name>
    <dbReference type="NCBI Taxonomy" id="79078"/>
    <lineage>
        <taxon>Eukaryota</taxon>
        <taxon>Viridiplantae</taxon>
        <taxon>Streptophyta</taxon>
        <taxon>Embryophyta</taxon>
        <taxon>Tracheophyta</taxon>
        <taxon>Spermatophyta</taxon>
        <taxon>Magnoliopsida</taxon>
        <taxon>eudicotyledons</taxon>
        <taxon>Gunneridae</taxon>
        <taxon>Pentapetalae</taxon>
        <taxon>rosids</taxon>
        <taxon>fabids</taxon>
        <taxon>Fabales</taxon>
        <taxon>Fabaceae</taxon>
        <taxon>Papilionoideae</taxon>
        <taxon>50 kb inversion clade</taxon>
        <taxon>dalbergioids sensu lato</taxon>
        <taxon>Dalbergieae</taxon>
        <taxon>Pterocarpus clade</taxon>
        <taxon>Stylosanthes</taxon>
    </lineage>
</organism>
<feature type="compositionally biased region" description="Polar residues" evidence="1">
    <location>
        <begin position="1"/>
        <end position="19"/>
    </location>
</feature>
<dbReference type="Gene3D" id="3.80.10.10">
    <property type="entry name" value="Ribonuclease Inhibitor"/>
    <property type="match status" value="4"/>
</dbReference>
<dbReference type="InterPro" id="IPR001611">
    <property type="entry name" value="Leu-rich_rpt"/>
</dbReference>
<evidence type="ECO:0000256" key="1">
    <source>
        <dbReference type="SAM" id="MobiDB-lite"/>
    </source>
</evidence>
<dbReference type="SUPFAM" id="SSF52047">
    <property type="entry name" value="RNI-like"/>
    <property type="match status" value="1"/>
</dbReference>